<protein>
    <submittedName>
        <fullName evidence="2">Uncharacterized protein</fullName>
    </submittedName>
</protein>
<reference evidence="2 3" key="1">
    <citation type="submission" date="2017-12" db="EMBL/GenBank/DDBJ databases">
        <title>Hemimetabolous genomes reveal molecular basis of termite eusociality.</title>
        <authorList>
            <person name="Harrison M.C."/>
            <person name="Jongepier E."/>
            <person name="Robertson H.M."/>
            <person name="Arning N."/>
            <person name="Bitard-Feildel T."/>
            <person name="Chao H."/>
            <person name="Childers C.P."/>
            <person name="Dinh H."/>
            <person name="Doddapaneni H."/>
            <person name="Dugan S."/>
            <person name="Gowin J."/>
            <person name="Greiner C."/>
            <person name="Han Y."/>
            <person name="Hu H."/>
            <person name="Hughes D.S.T."/>
            <person name="Huylmans A.-K."/>
            <person name="Kemena C."/>
            <person name="Kremer L.P.M."/>
            <person name="Lee S.L."/>
            <person name="Lopez-Ezquerra A."/>
            <person name="Mallet L."/>
            <person name="Monroy-Kuhn J.M."/>
            <person name="Moser A."/>
            <person name="Murali S.C."/>
            <person name="Muzny D.M."/>
            <person name="Otani S."/>
            <person name="Piulachs M.-D."/>
            <person name="Poelchau M."/>
            <person name="Qu J."/>
            <person name="Schaub F."/>
            <person name="Wada-Katsumata A."/>
            <person name="Worley K.C."/>
            <person name="Xie Q."/>
            <person name="Ylla G."/>
            <person name="Poulsen M."/>
            <person name="Gibbs R.A."/>
            <person name="Schal C."/>
            <person name="Richards S."/>
            <person name="Belles X."/>
            <person name="Korb J."/>
            <person name="Bornberg-Bauer E."/>
        </authorList>
    </citation>
    <scope>NUCLEOTIDE SEQUENCE [LARGE SCALE GENOMIC DNA]</scope>
    <source>
        <tissue evidence="2">Whole body</tissue>
    </source>
</reference>
<sequence>MKQPIGIIRNESASSETPEHKVYGIFHRSSYAHSKQSPLVSRYESLNPRSGRKGKLSLCLSN</sequence>
<comment type="caution">
    <text evidence="2">The sequence shown here is derived from an EMBL/GenBank/DDBJ whole genome shotgun (WGS) entry which is preliminary data.</text>
</comment>
<dbReference type="AlphaFoldDB" id="A0A2J7QTE8"/>
<dbReference type="InParanoid" id="A0A2J7QTE8"/>
<accession>A0A2J7QTE8</accession>
<dbReference type="EMBL" id="NEVH01011194">
    <property type="protein sequence ID" value="PNF31856.1"/>
    <property type="molecule type" value="Genomic_DNA"/>
</dbReference>
<feature type="region of interest" description="Disordered" evidence="1">
    <location>
        <begin position="37"/>
        <end position="62"/>
    </location>
</feature>
<evidence type="ECO:0000313" key="3">
    <source>
        <dbReference type="Proteomes" id="UP000235965"/>
    </source>
</evidence>
<keyword evidence="3" id="KW-1185">Reference proteome</keyword>
<evidence type="ECO:0000256" key="1">
    <source>
        <dbReference type="SAM" id="MobiDB-lite"/>
    </source>
</evidence>
<gene>
    <name evidence="2" type="ORF">B7P43_G07952</name>
</gene>
<dbReference type="Proteomes" id="UP000235965">
    <property type="component" value="Unassembled WGS sequence"/>
</dbReference>
<evidence type="ECO:0000313" key="2">
    <source>
        <dbReference type="EMBL" id="PNF31856.1"/>
    </source>
</evidence>
<name>A0A2J7QTE8_9NEOP</name>
<proteinExistence type="predicted"/>
<organism evidence="2 3">
    <name type="scientific">Cryptotermes secundus</name>
    <dbReference type="NCBI Taxonomy" id="105785"/>
    <lineage>
        <taxon>Eukaryota</taxon>
        <taxon>Metazoa</taxon>
        <taxon>Ecdysozoa</taxon>
        <taxon>Arthropoda</taxon>
        <taxon>Hexapoda</taxon>
        <taxon>Insecta</taxon>
        <taxon>Pterygota</taxon>
        <taxon>Neoptera</taxon>
        <taxon>Polyneoptera</taxon>
        <taxon>Dictyoptera</taxon>
        <taxon>Blattodea</taxon>
        <taxon>Blattoidea</taxon>
        <taxon>Termitoidae</taxon>
        <taxon>Kalotermitidae</taxon>
        <taxon>Cryptotermitinae</taxon>
        <taxon>Cryptotermes</taxon>
    </lineage>
</organism>